<protein>
    <recommendedName>
        <fullName evidence="3">ribonuclease H</fullName>
        <ecNumber evidence="3">3.1.26.4</ecNumber>
    </recommendedName>
</protein>
<dbReference type="Gene3D" id="3.30.420.10">
    <property type="entry name" value="Ribonuclease H-like superfamily/Ribonuclease H"/>
    <property type="match status" value="1"/>
</dbReference>
<comment type="caution">
    <text evidence="9">The sequence shown here is derived from an EMBL/GenBank/DDBJ whole genome shotgun (WGS) entry which is preliminary data.</text>
</comment>
<comment type="catalytic activity">
    <reaction evidence="1">
        <text>Endonucleolytic cleavage to 5'-phosphomonoester.</text>
        <dbReference type="EC" id="3.1.26.4"/>
    </reaction>
</comment>
<dbReference type="EMBL" id="JANBPY010003208">
    <property type="protein sequence ID" value="KAJ1952413.1"/>
    <property type="molecule type" value="Genomic_DNA"/>
</dbReference>
<dbReference type="Pfam" id="PF01693">
    <property type="entry name" value="Cauli_VI"/>
    <property type="match status" value="1"/>
</dbReference>
<evidence type="ECO:0000259" key="8">
    <source>
        <dbReference type="PROSITE" id="PS50879"/>
    </source>
</evidence>
<dbReference type="GO" id="GO:0043137">
    <property type="term" value="P:DNA replication, removal of RNA primer"/>
    <property type="evidence" value="ECO:0007669"/>
    <property type="project" value="TreeGrafter"/>
</dbReference>
<keyword evidence="7" id="KW-0378">Hydrolase</keyword>
<name>A0A9W8ANF1_9FUNG</name>
<dbReference type="InterPro" id="IPR011320">
    <property type="entry name" value="RNase_H1_N"/>
</dbReference>
<dbReference type="EC" id="3.1.26.4" evidence="3"/>
<sequence>MNFKYYSVRVGRHPEVYLHPDACRVQVNGYPGADSKVFTNLEYARDYIYSQYLFPEHIALPKEDSNHSDSDSQGSEWSTEFIENPDLCSGSDSESHASNTNLKSNASASHYTIGMTRLIGVLEDIDALCRIPISTGRFIPPLEEKSVYIKGVAIKDKQGETRAGVGVYFGNDDCRNLGFEMETLPRTHHRAELMAYKWAILSVGIDTPLKIYTTSAYVRDCLEKWHHRWLITGWVTTRGRPVANADLIKEILELQRLRSECKTELCYVPRENGGWSAVSAGELARNAILDPWLFGDLEKSTVCKT</sequence>
<evidence type="ECO:0000256" key="6">
    <source>
        <dbReference type="ARBA" id="ARBA00022759"/>
    </source>
</evidence>
<dbReference type="SUPFAM" id="SSF55658">
    <property type="entry name" value="L9 N-domain-like"/>
    <property type="match status" value="1"/>
</dbReference>
<proteinExistence type="inferred from homology"/>
<evidence type="ECO:0000313" key="10">
    <source>
        <dbReference type="Proteomes" id="UP001150925"/>
    </source>
</evidence>
<dbReference type="PANTHER" id="PTHR10642:SF26">
    <property type="entry name" value="RIBONUCLEASE H1"/>
    <property type="match status" value="1"/>
</dbReference>
<dbReference type="GO" id="GO:0046872">
    <property type="term" value="F:metal ion binding"/>
    <property type="evidence" value="ECO:0007669"/>
    <property type="project" value="UniProtKB-KW"/>
</dbReference>
<evidence type="ECO:0000256" key="2">
    <source>
        <dbReference type="ARBA" id="ARBA00005300"/>
    </source>
</evidence>
<dbReference type="OrthoDB" id="407198at2759"/>
<gene>
    <name evidence="9" type="ORF">IWQ62_006231</name>
</gene>
<comment type="similarity">
    <text evidence="2">Belongs to the RNase H family.</text>
</comment>
<dbReference type="InterPro" id="IPR002156">
    <property type="entry name" value="RNaseH_domain"/>
</dbReference>
<evidence type="ECO:0000256" key="4">
    <source>
        <dbReference type="ARBA" id="ARBA00022722"/>
    </source>
</evidence>
<evidence type="ECO:0000256" key="5">
    <source>
        <dbReference type="ARBA" id="ARBA00022723"/>
    </source>
</evidence>
<dbReference type="InterPro" id="IPR050092">
    <property type="entry name" value="RNase_H"/>
</dbReference>
<dbReference type="Gene3D" id="3.40.970.10">
    <property type="entry name" value="Ribonuclease H1, N-terminal domain"/>
    <property type="match status" value="1"/>
</dbReference>
<dbReference type="InterPro" id="IPR009027">
    <property type="entry name" value="Ribosomal_bL9/RNase_H1_N"/>
</dbReference>
<dbReference type="SUPFAM" id="SSF53098">
    <property type="entry name" value="Ribonuclease H-like"/>
    <property type="match status" value="1"/>
</dbReference>
<keyword evidence="6" id="KW-0255">Endonuclease</keyword>
<keyword evidence="4" id="KW-0540">Nuclease</keyword>
<dbReference type="PANTHER" id="PTHR10642">
    <property type="entry name" value="RIBONUCLEASE H1"/>
    <property type="match status" value="1"/>
</dbReference>
<feature type="domain" description="RNase H type-1" evidence="8">
    <location>
        <begin position="141"/>
        <end position="289"/>
    </location>
</feature>
<evidence type="ECO:0000313" key="9">
    <source>
        <dbReference type="EMBL" id="KAJ1952413.1"/>
    </source>
</evidence>
<dbReference type="Proteomes" id="UP001150925">
    <property type="component" value="Unassembled WGS sequence"/>
</dbReference>
<dbReference type="AlphaFoldDB" id="A0A9W8ANF1"/>
<evidence type="ECO:0000256" key="3">
    <source>
        <dbReference type="ARBA" id="ARBA00012180"/>
    </source>
</evidence>
<reference evidence="9" key="1">
    <citation type="submission" date="2022-07" db="EMBL/GenBank/DDBJ databases">
        <title>Phylogenomic reconstructions and comparative analyses of Kickxellomycotina fungi.</title>
        <authorList>
            <person name="Reynolds N.K."/>
            <person name="Stajich J.E."/>
            <person name="Barry K."/>
            <person name="Grigoriev I.V."/>
            <person name="Crous P."/>
            <person name="Smith M.E."/>
        </authorList>
    </citation>
    <scope>NUCLEOTIDE SEQUENCE</scope>
    <source>
        <strain evidence="9">RSA 1196</strain>
    </source>
</reference>
<dbReference type="InterPro" id="IPR012337">
    <property type="entry name" value="RNaseH-like_sf"/>
</dbReference>
<dbReference type="Pfam" id="PF00075">
    <property type="entry name" value="RNase_H"/>
    <property type="match status" value="1"/>
</dbReference>
<dbReference type="InterPro" id="IPR037056">
    <property type="entry name" value="RNase_H1_N_sf"/>
</dbReference>
<keyword evidence="5" id="KW-0479">Metal-binding</keyword>
<organism evidence="9 10">
    <name type="scientific">Dispira parvispora</name>
    <dbReference type="NCBI Taxonomy" id="1520584"/>
    <lineage>
        <taxon>Eukaryota</taxon>
        <taxon>Fungi</taxon>
        <taxon>Fungi incertae sedis</taxon>
        <taxon>Zoopagomycota</taxon>
        <taxon>Kickxellomycotina</taxon>
        <taxon>Dimargaritomycetes</taxon>
        <taxon>Dimargaritales</taxon>
        <taxon>Dimargaritaceae</taxon>
        <taxon>Dispira</taxon>
    </lineage>
</organism>
<dbReference type="GO" id="GO:0003676">
    <property type="term" value="F:nucleic acid binding"/>
    <property type="evidence" value="ECO:0007669"/>
    <property type="project" value="InterPro"/>
</dbReference>
<evidence type="ECO:0000256" key="7">
    <source>
        <dbReference type="ARBA" id="ARBA00022801"/>
    </source>
</evidence>
<dbReference type="GO" id="GO:0004523">
    <property type="term" value="F:RNA-DNA hybrid ribonuclease activity"/>
    <property type="evidence" value="ECO:0007669"/>
    <property type="project" value="UniProtKB-EC"/>
</dbReference>
<dbReference type="PROSITE" id="PS50879">
    <property type="entry name" value="RNASE_H_1"/>
    <property type="match status" value="1"/>
</dbReference>
<evidence type="ECO:0000256" key="1">
    <source>
        <dbReference type="ARBA" id="ARBA00000077"/>
    </source>
</evidence>
<keyword evidence="10" id="KW-1185">Reference proteome</keyword>
<accession>A0A9W8ANF1</accession>
<dbReference type="InterPro" id="IPR036397">
    <property type="entry name" value="RNaseH_sf"/>
</dbReference>